<feature type="transmembrane region" description="Helical" evidence="5">
    <location>
        <begin position="400"/>
        <end position="423"/>
    </location>
</feature>
<proteinExistence type="predicted"/>
<dbReference type="CDD" id="cd17317">
    <property type="entry name" value="MFS_SLC22"/>
    <property type="match status" value="1"/>
</dbReference>
<feature type="transmembrane region" description="Helical" evidence="5">
    <location>
        <begin position="225"/>
        <end position="247"/>
    </location>
</feature>
<dbReference type="EMBL" id="LR899014">
    <property type="protein sequence ID" value="CAD7092121.1"/>
    <property type="molecule type" value="Genomic_DNA"/>
</dbReference>
<dbReference type="SUPFAM" id="SSF103473">
    <property type="entry name" value="MFS general substrate transporter"/>
    <property type="match status" value="1"/>
</dbReference>
<evidence type="ECO:0000256" key="1">
    <source>
        <dbReference type="ARBA" id="ARBA00004141"/>
    </source>
</evidence>
<accession>A0A7R8Z113</accession>
<feature type="transmembrane region" description="Helical" evidence="5">
    <location>
        <begin position="516"/>
        <end position="537"/>
    </location>
</feature>
<evidence type="ECO:0000256" key="3">
    <source>
        <dbReference type="ARBA" id="ARBA00022989"/>
    </source>
</evidence>
<feature type="transmembrane region" description="Helical" evidence="5">
    <location>
        <begin position="489"/>
        <end position="510"/>
    </location>
</feature>
<evidence type="ECO:0000256" key="5">
    <source>
        <dbReference type="SAM" id="Phobius"/>
    </source>
</evidence>
<dbReference type="PROSITE" id="PS50850">
    <property type="entry name" value="MFS"/>
    <property type="match status" value="1"/>
</dbReference>
<name>A0A7R8Z113_HERIL</name>
<dbReference type="InterPro" id="IPR036259">
    <property type="entry name" value="MFS_trans_sf"/>
</dbReference>
<dbReference type="InterPro" id="IPR005828">
    <property type="entry name" value="MFS_sugar_transport-like"/>
</dbReference>
<keyword evidence="2 5" id="KW-0812">Transmembrane</keyword>
<evidence type="ECO:0000256" key="4">
    <source>
        <dbReference type="ARBA" id="ARBA00023136"/>
    </source>
</evidence>
<dbReference type="AlphaFoldDB" id="A0A7R8Z113"/>
<keyword evidence="3 5" id="KW-1133">Transmembrane helix</keyword>
<feature type="domain" description="Major facilitator superfamily (MFS) profile" evidence="6">
    <location>
        <begin position="119"/>
        <end position="542"/>
    </location>
</feature>
<dbReference type="PANTHER" id="PTHR24064">
    <property type="entry name" value="SOLUTE CARRIER FAMILY 22 MEMBER"/>
    <property type="match status" value="1"/>
</dbReference>
<feature type="transmembrane region" description="Helical" evidence="5">
    <location>
        <begin position="430"/>
        <end position="448"/>
    </location>
</feature>
<gene>
    <name evidence="7" type="ORF">HERILL_LOCUS14508</name>
</gene>
<dbReference type="OMA" id="MFVFQLT"/>
<reference evidence="7 8" key="1">
    <citation type="submission" date="2020-11" db="EMBL/GenBank/DDBJ databases">
        <authorList>
            <person name="Wallbank WR R."/>
            <person name="Pardo Diaz C."/>
            <person name="Kozak K."/>
            <person name="Martin S."/>
            <person name="Jiggins C."/>
            <person name="Moest M."/>
            <person name="Warren A I."/>
            <person name="Generalovic N T."/>
            <person name="Byers J.R.P. K."/>
            <person name="Montejo-Kovacevich G."/>
            <person name="Yen C E."/>
        </authorList>
    </citation>
    <scope>NUCLEOTIDE SEQUENCE [LARGE SCALE GENOMIC DNA]</scope>
</reference>
<dbReference type="OrthoDB" id="3936150at2759"/>
<dbReference type="GO" id="GO:0016020">
    <property type="term" value="C:membrane"/>
    <property type="evidence" value="ECO:0007669"/>
    <property type="project" value="UniProtKB-SubCell"/>
</dbReference>
<feature type="transmembrane region" description="Helical" evidence="5">
    <location>
        <begin position="254"/>
        <end position="279"/>
    </location>
</feature>
<feature type="transmembrane region" description="Helical" evidence="5">
    <location>
        <begin position="373"/>
        <end position="394"/>
    </location>
</feature>
<evidence type="ECO:0000313" key="8">
    <source>
        <dbReference type="Proteomes" id="UP000594454"/>
    </source>
</evidence>
<dbReference type="InParanoid" id="A0A7R8Z113"/>
<comment type="subcellular location">
    <subcellularLocation>
        <location evidence="1">Membrane</location>
        <topology evidence="1">Multi-pass membrane protein</topology>
    </subcellularLocation>
</comment>
<evidence type="ECO:0000259" key="6">
    <source>
        <dbReference type="PROSITE" id="PS50850"/>
    </source>
</evidence>
<dbReference type="Pfam" id="PF00083">
    <property type="entry name" value="Sugar_tr"/>
    <property type="match status" value="1"/>
</dbReference>
<evidence type="ECO:0000313" key="7">
    <source>
        <dbReference type="EMBL" id="CAD7092121.1"/>
    </source>
</evidence>
<dbReference type="Proteomes" id="UP000594454">
    <property type="component" value="Chromosome 6"/>
</dbReference>
<dbReference type="InterPro" id="IPR020846">
    <property type="entry name" value="MFS_dom"/>
</dbReference>
<evidence type="ECO:0000256" key="2">
    <source>
        <dbReference type="ARBA" id="ARBA00022692"/>
    </source>
</evidence>
<keyword evidence="8" id="KW-1185">Reference proteome</keyword>
<sequence>MTLISVATRSDTVQNRQCNVPSKDSHSDLMESSATDLDDDNVISELIGDGGRWQFTWALLVFVFQIPTTMHMFTFVFQTTHKDFWCARPDHLKSINTDLWKNLTQPLGLCTILDIDYSRFDASNFEETMSNLSTSNLDFRKCTKFEYDDSKMGPTITSDYNLICDQVNMLSVVEMCFLAGAAVGSVTSGWISDKYGRKHILMIFVTMQVVIGTLISFTTSLHMYMVLRIIIGFASMTVTVVSFVLVVEYVSGRWRIIIGILNLLPVPLSYVITAGIAYVAREWRLMQILTSSPWVILLVMWYWLPESPRWLLSNGKIDKLKISLEQAARMNGQVLPSNFEKTLEVYSQREKAEISTKEPVLAVFNKEFRKTTILVIIVWYSMILLYFGLTLHLNNLGGDIYMNTVISGLLEAFTICISIPIVLKIGMRPSVVSYMVIAGVACLGVNFVPEGNLWIIIMLAIIGKCLIGANNAMVSTYTAQQYPTMIRNFAVGVGNFAAGLALITIPYMWLLERVQVYLPMSIMGCAGIVAGIGLYLIKNNPQV</sequence>
<feature type="transmembrane region" description="Helical" evidence="5">
    <location>
        <begin position="285"/>
        <end position="304"/>
    </location>
</feature>
<dbReference type="Gene3D" id="1.20.1250.20">
    <property type="entry name" value="MFS general substrate transporter like domains"/>
    <property type="match status" value="1"/>
</dbReference>
<feature type="transmembrane region" description="Helical" evidence="5">
    <location>
        <begin position="55"/>
        <end position="77"/>
    </location>
</feature>
<feature type="transmembrane region" description="Helical" evidence="5">
    <location>
        <begin position="200"/>
        <end position="219"/>
    </location>
</feature>
<keyword evidence="4 5" id="KW-0472">Membrane</keyword>
<dbReference type="GO" id="GO:0022857">
    <property type="term" value="F:transmembrane transporter activity"/>
    <property type="evidence" value="ECO:0007669"/>
    <property type="project" value="InterPro"/>
</dbReference>
<organism evidence="7 8">
    <name type="scientific">Hermetia illucens</name>
    <name type="common">Black soldier fly</name>
    <dbReference type="NCBI Taxonomy" id="343691"/>
    <lineage>
        <taxon>Eukaryota</taxon>
        <taxon>Metazoa</taxon>
        <taxon>Ecdysozoa</taxon>
        <taxon>Arthropoda</taxon>
        <taxon>Hexapoda</taxon>
        <taxon>Insecta</taxon>
        <taxon>Pterygota</taxon>
        <taxon>Neoptera</taxon>
        <taxon>Endopterygota</taxon>
        <taxon>Diptera</taxon>
        <taxon>Brachycera</taxon>
        <taxon>Stratiomyomorpha</taxon>
        <taxon>Stratiomyidae</taxon>
        <taxon>Hermetiinae</taxon>
        <taxon>Hermetia</taxon>
    </lineage>
</organism>
<protein>
    <recommendedName>
        <fullName evidence="6">Major facilitator superfamily (MFS) profile domain-containing protein</fullName>
    </recommendedName>
</protein>
<feature type="transmembrane region" description="Helical" evidence="5">
    <location>
        <begin position="454"/>
        <end position="477"/>
    </location>
</feature>